<evidence type="ECO:0000313" key="2">
    <source>
        <dbReference type="EMBL" id="KJJ84107.1"/>
    </source>
</evidence>
<dbReference type="Gene3D" id="1.10.3210.10">
    <property type="entry name" value="Hypothetical protein af1432"/>
    <property type="match status" value="1"/>
</dbReference>
<dbReference type="InterPro" id="IPR037522">
    <property type="entry name" value="HD_GYP_dom"/>
</dbReference>
<dbReference type="InterPro" id="IPR029016">
    <property type="entry name" value="GAF-like_dom_sf"/>
</dbReference>
<dbReference type="Proteomes" id="UP000033428">
    <property type="component" value="Unassembled WGS sequence"/>
</dbReference>
<dbReference type="Gene3D" id="3.30.450.40">
    <property type="match status" value="2"/>
</dbReference>
<dbReference type="SUPFAM" id="SSF55781">
    <property type="entry name" value="GAF domain-like"/>
    <property type="match status" value="1"/>
</dbReference>
<dbReference type="InterPro" id="IPR003607">
    <property type="entry name" value="HD/PDEase_dom"/>
</dbReference>
<keyword evidence="3" id="KW-1185">Reference proteome</keyword>
<name>A0A0F0CLH0_9BACT</name>
<comment type="caution">
    <text evidence="2">The sequence shown here is derived from an EMBL/GenBank/DDBJ whole genome shotgun (WGS) entry which is preliminary data.</text>
</comment>
<dbReference type="Pfam" id="PF13492">
    <property type="entry name" value="GAF_3"/>
    <property type="match status" value="1"/>
</dbReference>
<feature type="domain" description="HD-GYP" evidence="1">
    <location>
        <begin position="304"/>
        <end position="502"/>
    </location>
</feature>
<sequence length="506" mass="58243">MDRDKKKYFEDMFRRLNESWLTRKEVLSYSRFFDNALWIFIPLITKNDGIKVTPEDIAYNFNNTLPGFQLSQEDTLNIFNTLNHSKEKKHLQLFSYGNNTYNGFCFPLSLNEEIFGFVILCAVKEEITQKLQDLFEAITEVAIREVNKEMELSELNETIRPRAIALSTVHTIHRLMMSTLHMNQLLPRIARLSMQVIKTNRCSIKLVDKKRKILLPKTTLDLRKEKTKLKKVIIGKYAPGRAVKQGRIILGKNYLAVPLIEDEILGVITLYDKIDNSEFTLNDAEIMKTFAEQAVIAIKNAQLYQEQENLTMGSIKCISMLVQNRPHSSHRAEAVFIKILTLICRTLKMNENDIRRIQYAAMLHDAGQISIPEELLMKKGELTGREYDIIKTHPVKGATILSKIKPLKPIFPIILYHHENFNGTGYPKGLKGNEIPLGARILAVIAAFEAMITTKPYRKPLTVDTAINELKRNAGTQFDPKIVNIFCQVIYKYGIYSLLKKNYKNN</sequence>
<dbReference type="GO" id="GO:0016787">
    <property type="term" value="F:hydrolase activity"/>
    <property type="evidence" value="ECO:0007669"/>
    <property type="project" value="UniProtKB-KW"/>
</dbReference>
<dbReference type="SMART" id="SM00065">
    <property type="entry name" value="GAF"/>
    <property type="match status" value="1"/>
</dbReference>
<dbReference type="PATRIC" id="fig|1609969.3.peg.2154"/>
<keyword evidence="2" id="KW-0378">Hydrolase</keyword>
<protein>
    <submittedName>
        <fullName evidence="2">Metal dependent phosphohydrolase</fullName>
    </submittedName>
</protein>
<dbReference type="AlphaFoldDB" id="A0A0F0CLH0"/>
<accession>A0A0F0CLH0</accession>
<dbReference type="PROSITE" id="PS51832">
    <property type="entry name" value="HD_GYP"/>
    <property type="match status" value="1"/>
</dbReference>
<organism evidence="2 3">
    <name type="scientific">Candidatus Omnitrophus magneticus</name>
    <dbReference type="NCBI Taxonomy" id="1609969"/>
    <lineage>
        <taxon>Bacteria</taxon>
        <taxon>Pseudomonadati</taxon>
        <taxon>Candidatus Omnitrophota</taxon>
        <taxon>Candidatus Omnitrophus</taxon>
    </lineage>
</organism>
<dbReference type="PANTHER" id="PTHR43155">
    <property type="entry name" value="CYCLIC DI-GMP PHOSPHODIESTERASE PA4108-RELATED"/>
    <property type="match status" value="1"/>
</dbReference>
<dbReference type="SUPFAM" id="SSF109604">
    <property type="entry name" value="HD-domain/PDEase-like"/>
    <property type="match status" value="1"/>
</dbReference>
<dbReference type="CDD" id="cd00077">
    <property type="entry name" value="HDc"/>
    <property type="match status" value="1"/>
</dbReference>
<evidence type="ECO:0000259" key="1">
    <source>
        <dbReference type="PROSITE" id="PS51832"/>
    </source>
</evidence>
<dbReference type="PANTHER" id="PTHR43155:SF2">
    <property type="entry name" value="CYCLIC DI-GMP PHOSPHODIESTERASE PA4108"/>
    <property type="match status" value="1"/>
</dbReference>
<gene>
    <name evidence="2" type="ORF">OMAG_002024</name>
</gene>
<evidence type="ECO:0000313" key="3">
    <source>
        <dbReference type="Proteomes" id="UP000033428"/>
    </source>
</evidence>
<dbReference type="Pfam" id="PF13487">
    <property type="entry name" value="HD_5"/>
    <property type="match status" value="1"/>
</dbReference>
<reference evidence="2 3" key="1">
    <citation type="submission" date="2015-02" db="EMBL/GenBank/DDBJ databases">
        <title>Single-cell genomics of uncultivated deep-branching MTB reveals a conserved set of magnetosome genes.</title>
        <authorList>
            <person name="Kolinko S."/>
            <person name="Richter M."/>
            <person name="Glockner F.O."/>
            <person name="Brachmann A."/>
            <person name="Schuler D."/>
        </authorList>
    </citation>
    <scope>NUCLEOTIDE SEQUENCE [LARGE SCALE GENOMIC DNA]</scope>
    <source>
        <strain evidence="2">SKK-01</strain>
    </source>
</reference>
<proteinExistence type="predicted"/>
<dbReference type="InterPro" id="IPR003018">
    <property type="entry name" value="GAF"/>
</dbReference>
<dbReference type="EMBL" id="JYNY01000403">
    <property type="protein sequence ID" value="KJJ84107.1"/>
    <property type="molecule type" value="Genomic_DNA"/>
</dbReference>